<evidence type="ECO:0000313" key="1">
    <source>
        <dbReference type="EMBL" id="KAJ9066282.1"/>
    </source>
</evidence>
<dbReference type="EMBL" id="QTSX02004298">
    <property type="protein sequence ID" value="KAJ9066282.1"/>
    <property type="molecule type" value="Genomic_DNA"/>
</dbReference>
<name>A0ACC2SVJ5_9FUNG</name>
<keyword evidence="1" id="KW-0645">Protease</keyword>
<evidence type="ECO:0000313" key="2">
    <source>
        <dbReference type="Proteomes" id="UP001165960"/>
    </source>
</evidence>
<sequence length="579" mass="63290">MLDTEALISIAMHLAVGLASLFAFATLTRSAFVQNIFFGDSANAAATNTRRDRRRRANSKGNSETPGTIYGLVNTGNTCFLNSVLQALSSSTYLYQFLMSSPIITQRLDSIELALDIDEFPVTYALYQTISALNVVVDSPKAAYPTEVVNSLSDKMRITTYEQQDAQEFFQILSDAINEEENIVVQQGRSNSLLDADVLRGLVGERLRREPGRLGGWPSVLAQGGAPNGRRDPLHGLLASRLSCVQCGYTAAIRHFAFNNISLSLPFRASCTLEECLLSYITIESLQDVVCRKCSLVATLAKAEAKCPSTSKPGKSRRKAKKAPKQTQSQIVQHIKQALEYDIEGELGPSITLERVVSHHCTKQVMFAKPPPVLCLHLNRSAYFPNGAISKNPCRVKFPEILDLAPFCTTGHLVLGPQSPLSSPEPDPSRLLYRLQAVIVHYGSHSYGHFVTFRRKPHQTKDSFFNSSPSEWFQVSDQSVLAADRLDVLSSNPYMLLYEAIPTLPAVDPIDQPVAQEDFPIEGNQSPSPSTSSPGPSTPAEVSPDGEFISGTPHPAFASSLPSSSIHTFETRGELGLVD</sequence>
<organism evidence="1 2">
    <name type="scientific">Entomophthora muscae</name>
    <dbReference type="NCBI Taxonomy" id="34485"/>
    <lineage>
        <taxon>Eukaryota</taxon>
        <taxon>Fungi</taxon>
        <taxon>Fungi incertae sedis</taxon>
        <taxon>Zoopagomycota</taxon>
        <taxon>Entomophthoromycotina</taxon>
        <taxon>Entomophthoromycetes</taxon>
        <taxon>Entomophthorales</taxon>
        <taxon>Entomophthoraceae</taxon>
        <taxon>Entomophthora</taxon>
    </lineage>
</organism>
<comment type="caution">
    <text evidence="1">The sequence shown here is derived from an EMBL/GenBank/DDBJ whole genome shotgun (WGS) entry which is preliminary data.</text>
</comment>
<gene>
    <name evidence="1" type="primary">UBP1_1</name>
    <name evidence="1" type="ORF">DSO57_1011155</name>
</gene>
<dbReference type="EC" id="3.4.19.12" evidence="1"/>
<dbReference type="Proteomes" id="UP001165960">
    <property type="component" value="Unassembled WGS sequence"/>
</dbReference>
<protein>
    <submittedName>
        <fullName evidence="1">Ubiquitin-specific protease ubp1</fullName>
        <ecNumber evidence="1">3.4.19.12</ecNumber>
    </submittedName>
</protein>
<keyword evidence="1" id="KW-0378">Hydrolase</keyword>
<proteinExistence type="predicted"/>
<accession>A0ACC2SVJ5</accession>
<keyword evidence="2" id="KW-1185">Reference proteome</keyword>
<reference evidence="1" key="1">
    <citation type="submission" date="2022-04" db="EMBL/GenBank/DDBJ databases">
        <title>Genome of the entomopathogenic fungus Entomophthora muscae.</title>
        <authorList>
            <person name="Elya C."/>
            <person name="Lovett B.R."/>
            <person name="Lee E."/>
            <person name="Macias A.M."/>
            <person name="Hajek A.E."/>
            <person name="De Bivort B.L."/>
            <person name="Kasson M.T."/>
            <person name="De Fine Licht H.H."/>
            <person name="Stajich J.E."/>
        </authorList>
    </citation>
    <scope>NUCLEOTIDE SEQUENCE</scope>
    <source>
        <strain evidence="1">Berkeley</strain>
    </source>
</reference>